<feature type="domain" description="Polymerase/histidinol phosphatase N-terminal" evidence="10">
    <location>
        <begin position="10"/>
        <end position="77"/>
    </location>
</feature>
<sequence length="1199" mass="133955">MTPVVPSNFVHLRVHTEYSVVDGLVRVKPLIEATAKMGMPAVAVTDHANLFAMIKFYTAAMAQGIKPVCGCDVLLENPERPDKPFPLVLLVLNLEGYRNLTRLISLSYTEKQGHGEPLLRRDWLQANAGGLIALSGGMTGEVGRALIESDHATSRAVLDEYMGLFPGRFYLELQRCGRQGEEAYLQAAVQLASETGCPVVATNDVRFINSEDFEAHEVRVCIHERRTLDDPRRPRHYSEQQYLRSAEEMMSLFDDLPEAIENTVQIARRCTLELELGKPYLPNYPVPEGLTMDEFFRQISREGLDQHLPRLFREIRGKQAPEEEFAAFCQPYYERLDFELNVIIQMGFPGYFLIVMEFIQWAKNNDIPVGPGRGSGAGSIVAYALGITDLDPLRYDLLFERFLNPERVSMPDFDVDFCMEGRDRVIAHVAELYGKEAVSQIITFGTMAAKAVVRDVARVQGKSYGLADKLSKLIPFEPGMTLTKAMEMEPQLPEFIDSDEDAQEIMEMAFKLEGITRNVGKHAGGVVIAPTRLTDFSPLYCDENGDSLVTQFDKNDVETAGLVKFDFLGLRTLTIIDWAVKMINAQEAAHQEDKLDIRSIPLDDMRVYELLQRAETTAVFQLESRGMKELIRKLLPSCFEDIVALVALFRPGPLQSGMVDDFINRKHGRADSSYPHPDLEPVLKNTYGVILYQEQVMQIAQVLANFSLGNADMLRRAMGKKKQEEMDKQRSFFLTGAAERGISAELAGSIFDLMEKFAGYGFNKSHSAAYALVSYQTAWLKKHYPAYFMAAVLSADMQNTDKVVTLIEECREMKLPLVVPDVNVGAYNFTVNQQGEIVYGLGAIKGLGEGPINAIIAARNTGGPFQSLLDFCSRVDLRTVNKRALEAMIRAGALDHLVAADTDTTRAQLMAALPDTVQAAEQSSRNQAAGVLDMFGDIAPVPEPEISAGVVNVRPWTQQKRLQAERDTLGLYLSGHPIDEYLPELKQLTRDRLANLRPERESQWVAGLLVSTRTMRSKRGDNIAFITLDDRSGRLEISLFAKEYEQFRELLQKDAILMVDCQVSMDDFKGAMRGRAREVLNLTQARQRFAKAIELDLQSESLAPDFTARLAGVLQPYRLAAPAASGSANEHADGYPVPPNAELMPPETPPSCPVRIRYQRPEIAGCLQLGEHWQVLPDQNLIQELHLLCGTNAVSIAYR</sequence>
<accession>A0A0F9W6G1</accession>
<evidence type="ECO:0000256" key="9">
    <source>
        <dbReference type="ARBA" id="ARBA00049244"/>
    </source>
</evidence>
<keyword evidence="7" id="KW-0235">DNA replication</keyword>
<dbReference type="PANTHER" id="PTHR32294">
    <property type="entry name" value="DNA POLYMERASE III SUBUNIT ALPHA"/>
    <property type="match status" value="1"/>
</dbReference>
<dbReference type="Pfam" id="PF20914">
    <property type="entry name" value="DNA_pol_IIIA_C"/>
    <property type="match status" value="1"/>
</dbReference>
<dbReference type="NCBIfam" id="TIGR00594">
    <property type="entry name" value="polc"/>
    <property type="match status" value="1"/>
</dbReference>
<dbReference type="GO" id="GO:0003887">
    <property type="term" value="F:DNA-directed DNA polymerase activity"/>
    <property type="evidence" value="ECO:0007669"/>
    <property type="project" value="UniProtKB-KW"/>
</dbReference>
<dbReference type="InterPro" id="IPR004805">
    <property type="entry name" value="DnaE2/DnaE/PolC"/>
</dbReference>
<dbReference type="CDD" id="cd07433">
    <property type="entry name" value="PHP_PolIIIA_DnaE1"/>
    <property type="match status" value="1"/>
</dbReference>
<dbReference type="InterPro" id="IPR029460">
    <property type="entry name" value="DNAPol_HHH"/>
</dbReference>
<name>A0A0F9W6G1_9ZZZZ</name>
<dbReference type="InterPro" id="IPR016195">
    <property type="entry name" value="Pol/histidinol_Pase-like"/>
</dbReference>
<dbReference type="FunFam" id="1.10.10.1600:FF:000001">
    <property type="entry name" value="DNA polymerase III subunit alpha"/>
    <property type="match status" value="1"/>
</dbReference>
<dbReference type="InterPro" id="IPR041931">
    <property type="entry name" value="DNA_pol3_alpha_thumb_dom"/>
</dbReference>
<reference evidence="11" key="1">
    <citation type="journal article" date="2015" name="Nature">
        <title>Complex archaea that bridge the gap between prokaryotes and eukaryotes.</title>
        <authorList>
            <person name="Spang A."/>
            <person name="Saw J.H."/>
            <person name="Jorgensen S.L."/>
            <person name="Zaremba-Niedzwiedzka K."/>
            <person name="Martijn J."/>
            <person name="Lind A.E."/>
            <person name="van Eijk R."/>
            <person name="Schleper C."/>
            <person name="Guy L."/>
            <person name="Ettema T.J."/>
        </authorList>
    </citation>
    <scope>NUCLEOTIDE SEQUENCE</scope>
</reference>
<organism evidence="11">
    <name type="scientific">marine sediment metagenome</name>
    <dbReference type="NCBI Taxonomy" id="412755"/>
    <lineage>
        <taxon>unclassified sequences</taxon>
        <taxon>metagenomes</taxon>
        <taxon>ecological metagenomes</taxon>
    </lineage>
</organism>
<dbReference type="InterPro" id="IPR040982">
    <property type="entry name" value="DNA_pol3_finger"/>
</dbReference>
<evidence type="ECO:0000256" key="6">
    <source>
        <dbReference type="ARBA" id="ARBA00022695"/>
    </source>
</evidence>
<dbReference type="Pfam" id="PF01336">
    <property type="entry name" value="tRNA_anti-codon"/>
    <property type="match status" value="1"/>
</dbReference>
<dbReference type="GO" id="GO:0008408">
    <property type="term" value="F:3'-5' exonuclease activity"/>
    <property type="evidence" value="ECO:0007669"/>
    <property type="project" value="InterPro"/>
</dbReference>
<dbReference type="Pfam" id="PF17657">
    <property type="entry name" value="DNA_pol3_finger"/>
    <property type="match status" value="1"/>
</dbReference>
<dbReference type="CDD" id="cd04485">
    <property type="entry name" value="DnaE_OBF"/>
    <property type="match status" value="1"/>
</dbReference>
<dbReference type="InterPro" id="IPR011708">
    <property type="entry name" value="DNA_pol3_alpha_NTPase_dom"/>
</dbReference>
<evidence type="ECO:0000313" key="11">
    <source>
        <dbReference type="EMBL" id="KKO11915.1"/>
    </source>
</evidence>
<dbReference type="InterPro" id="IPR048472">
    <property type="entry name" value="DNA_pol_IIIA_C"/>
</dbReference>
<comment type="caution">
    <text evidence="11">The sequence shown here is derived from an EMBL/GenBank/DDBJ whole genome shotgun (WGS) entry which is preliminary data.</text>
</comment>
<evidence type="ECO:0000256" key="4">
    <source>
        <dbReference type="ARBA" id="ARBA00022490"/>
    </source>
</evidence>
<keyword evidence="6" id="KW-0548">Nucleotidyltransferase</keyword>
<gene>
    <name evidence="11" type="ORF">LCGC14_0014190</name>
</gene>
<dbReference type="GO" id="GO:0006260">
    <property type="term" value="P:DNA replication"/>
    <property type="evidence" value="ECO:0007669"/>
    <property type="project" value="UniProtKB-KW"/>
</dbReference>
<dbReference type="InterPro" id="IPR049821">
    <property type="entry name" value="PolIIIA_DnaE1_PHP"/>
</dbReference>
<evidence type="ECO:0000259" key="10">
    <source>
        <dbReference type="SMART" id="SM00481"/>
    </source>
</evidence>
<dbReference type="Gene3D" id="1.10.150.870">
    <property type="match status" value="1"/>
</dbReference>
<comment type="subcellular location">
    <subcellularLocation>
        <location evidence="1">Cytoplasm</location>
    </subcellularLocation>
</comment>
<dbReference type="Gene3D" id="1.10.10.1600">
    <property type="entry name" value="Bacterial DNA polymerase III alpha subunit, thumb domain"/>
    <property type="match status" value="1"/>
</dbReference>
<dbReference type="SMART" id="SM00481">
    <property type="entry name" value="POLIIIAc"/>
    <property type="match status" value="1"/>
</dbReference>
<evidence type="ECO:0000256" key="3">
    <source>
        <dbReference type="ARBA" id="ARBA00019114"/>
    </source>
</evidence>
<comment type="catalytic activity">
    <reaction evidence="9">
        <text>DNA(n) + a 2'-deoxyribonucleoside 5'-triphosphate = DNA(n+1) + diphosphate</text>
        <dbReference type="Rhea" id="RHEA:22508"/>
        <dbReference type="Rhea" id="RHEA-COMP:17339"/>
        <dbReference type="Rhea" id="RHEA-COMP:17340"/>
        <dbReference type="ChEBI" id="CHEBI:33019"/>
        <dbReference type="ChEBI" id="CHEBI:61560"/>
        <dbReference type="ChEBI" id="CHEBI:173112"/>
        <dbReference type="EC" id="2.7.7.7"/>
    </reaction>
</comment>
<keyword evidence="5" id="KW-0808">Transferase</keyword>
<dbReference type="EMBL" id="LAZR01000002">
    <property type="protein sequence ID" value="KKO11915.1"/>
    <property type="molecule type" value="Genomic_DNA"/>
</dbReference>
<protein>
    <recommendedName>
        <fullName evidence="3">DNA polymerase III subunit alpha</fullName>
        <ecNumber evidence="2">2.7.7.7</ecNumber>
    </recommendedName>
</protein>
<dbReference type="AlphaFoldDB" id="A0A0F9W6G1"/>
<dbReference type="GO" id="GO:0003676">
    <property type="term" value="F:nucleic acid binding"/>
    <property type="evidence" value="ECO:0007669"/>
    <property type="project" value="InterPro"/>
</dbReference>
<dbReference type="SUPFAM" id="SSF89550">
    <property type="entry name" value="PHP domain-like"/>
    <property type="match status" value="1"/>
</dbReference>
<evidence type="ECO:0000256" key="2">
    <source>
        <dbReference type="ARBA" id="ARBA00012417"/>
    </source>
</evidence>
<dbReference type="NCBIfam" id="NF004226">
    <property type="entry name" value="PRK05673.1"/>
    <property type="match status" value="1"/>
</dbReference>
<dbReference type="PANTHER" id="PTHR32294:SF0">
    <property type="entry name" value="DNA POLYMERASE III SUBUNIT ALPHA"/>
    <property type="match status" value="1"/>
</dbReference>
<dbReference type="GO" id="GO:0005737">
    <property type="term" value="C:cytoplasm"/>
    <property type="evidence" value="ECO:0007669"/>
    <property type="project" value="UniProtKB-SubCell"/>
</dbReference>
<keyword evidence="8" id="KW-0239">DNA-directed DNA polymerase</keyword>
<dbReference type="InterPro" id="IPR004365">
    <property type="entry name" value="NA-bd_OB_tRNA"/>
</dbReference>
<evidence type="ECO:0000256" key="7">
    <source>
        <dbReference type="ARBA" id="ARBA00022705"/>
    </source>
</evidence>
<dbReference type="EC" id="2.7.7.7" evidence="2"/>
<dbReference type="FunFam" id="1.10.150.870:FF:000001">
    <property type="entry name" value="DNA polymerase III subunit alpha"/>
    <property type="match status" value="1"/>
</dbReference>
<proteinExistence type="predicted"/>
<dbReference type="Pfam" id="PF02811">
    <property type="entry name" value="PHP"/>
    <property type="match status" value="1"/>
</dbReference>
<dbReference type="InterPro" id="IPR004013">
    <property type="entry name" value="PHP_dom"/>
</dbReference>
<dbReference type="Pfam" id="PF07733">
    <property type="entry name" value="DNA_pol3_alpha"/>
    <property type="match status" value="1"/>
</dbReference>
<keyword evidence="4" id="KW-0963">Cytoplasm</keyword>
<dbReference type="InterPro" id="IPR003141">
    <property type="entry name" value="Pol/His_phosphatase_N"/>
</dbReference>
<evidence type="ECO:0000256" key="8">
    <source>
        <dbReference type="ARBA" id="ARBA00022932"/>
    </source>
</evidence>
<dbReference type="Pfam" id="PF14579">
    <property type="entry name" value="HHH_6"/>
    <property type="match status" value="1"/>
</dbReference>
<evidence type="ECO:0000256" key="1">
    <source>
        <dbReference type="ARBA" id="ARBA00004496"/>
    </source>
</evidence>
<dbReference type="Gene3D" id="3.20.20.140">
    <property type="entry name" value="Metal-dependent hydrolases"/>
    <property type="match status" value="1"/>
</dbReference>
<evidence type="ECO:0000256" key="5">
    <source>
        <dbReference type="ARBA" id="ARBA00022679"/>
    </source>
</evidence>